<dbReference type="RefSeq" id="WP_155700361.1">
    <property type="nucleotide sequence ID" value="NZ_CP034235.1"/>
</dbReference>
<dbReference type="InterPro" id="IPR000182">
    <property type="entry name" value="GNAT_dom"/>
</dbReference>
<reference evidence="3" key="1">
    <citation type="submission" date="2018-11" db="EMBL/GenBank/DDBJ databases">
        <title>Complete genome sequence of Paenibacillus sp. ML311-T8.</title>
        <authorList>
            <person name="Nam Y.-D."/>
            <person name="Kang J."/>
            <person name="Chung W.-H."/>
            <person name="Park Y.S."/>
        </authorList>
    </citation>
    <scope>NUCLEOTIDE SEQUENCE [LARGE SCALE GENOMIC DNA]</scope>
    <source>
        <strain evidence="3">ML311-T8</strain>
    </source>
</reference>
<dbReference type="Proteomes" id="UP000426246">
    <property type="component" value="Chromosome"/>
</dbReference>
<dbReference type="CDD" id="cd04301">
    <property type="entry name" value="NAT_SF"/>
    <property type="match status" value="1"/>
</dbReference>
<dbReference type="SUPFAM" id="SSF55729">
    <property type="entry name" value="Acyl-CoA N-acyltransferases (Nat)"/>
    <property type="match status" value="1"/>
</dbReference>
<dbReference type="Pfam" id="PF00583">
    <property type="entry name" value="Acetyltransf_1"/>
    <property type="match status" value="1"/>
</dbReference>
<accession>A0A6B8RHX4</accession>
<keyword evidence="2" id="KW-0808">Transferase</keyword>
<evidence type="ECO:0000259" key="1">
    <source>
        <dbReference type="PROSITE" id="PS51186"/>
    </source>
</evidence>
<protein>
    <submittedName>
        <fullName evidence="2">N-acetyltransferase</fullName>
    </submittedName>
</protein>
<dbReference type="Gene3D" id="3.40.630.30">
    <property type="match status" value="1"/>
</dbReference>
<name>A0A6B8RHX4_9BACL</name>
<dbReference type="KEGG" id="ppsc:EHS13_10835"/>
<dbReference type="GO" id="GO:0016747">
    <property type="term" value="F:acyltransferase activity, transferring groups other than amino-acyl groups"/>
    <property type="evidence" value="ECO:0007669"/>
    <property type="project" value="InterPro"/>
</dbReference>
<proteinExistence type="predicted"/>
<evidence type="ECO:0000313" key="3">
    <source>
        <dbReference type="Proteomes" id="UP000426246"/>
    </source>
</evidence>
<evidence type="ECO:0000313" key="2">
    <source>
        <dbReference type="EMBL" id="QGQ95344.1"/>
    </source>
</evidence>
<dbReference type="EMBL" id="CP034235">
    <property type="protein sequence ID" value="QGQ95344.1"/>
    <property type="molecule type" value="Genomic_DNA"/>
</dbReference>
<sequence>MLIPIKQRISEDSIQELLSYAIFPDPERIEQEIVRYHSEAALELYGHEEDDEIIGIVGFIVHPNNKLELRHIAVKPEERSKGYGRGLILQLLEAKQPAIIEAETDEDSVDFYRNVGFSVISLGEKFPGVERFKCIFEVELEE</sequence>
<dbReference type="OrthoDB" id="45853at2"/>
<keyword evidence="3" id="KW-1185">Reference proteome</keyword>
<gene>
    <name evidence="2" type="ORF">EHS13_10835</name>
</gene>
<organism evidence="2 3">
    <name type="scientific">Paenibacillus psychroresistens</name>
    <dbReference type="NCBI Taxonomy" id="1778678"/>
    <lineage>
        <taxon>Bacteria</taxon>
        <taxon>Bacillati</taxon>
        <taxon>Bacillota</taxon>
        <taxon>Bacilli</taxon>
        <taxon>Bacillales</taxon>
        <taxon>Paenibacillaceae</taxon>
        <taxon>Paenibacillus</taxon>
    </lineage>
</organism>
<dbReference type="AlphaFoldDB" id="A0A6B8RHX4"/>
<feature type="domain" description="N-acetyltransferase" evidence="1">
    <location>
        <begin position="1"/>
        <end position="141"/>
    </location>
</feature>
<dbReference type="InterPro" id="IPR016181">
    <property type="entry name" value="Acyl_CoA_acyltransferase"/>
</dbReference>
<dbReference type="PROSITE" id="PS51186">
    <property type="entry name" value="GNAT"/>
    <property type="match status" value="1"/>
</dbReference>